<protein>
    <submittedName>
        <fullName evidence="1">Uncharacterized protein</fullName>
    </submittedName>
</protein>
<name>A0A8S5PER1_9CAUD</name>
<dbReference type="EMBL" id="BK015404">
    <property type="protein sequence ID" value="DAE05152.1"/>
    <property type="molecule type" value="Genomic_DNA"/>
</dbReference>
<sequence length="30" mass="3279">MSIPPVTSYIQSIAIAVAKYVRKEVGQCLI</sequence>
<accession>A0A8S5PER1</accession>
<reference evidence="1" key="1">
    <citation type="journal article" date="2021" name="Proc. Natl. Acad. Sci. U.S.A.">
        <title>A Catalog of Tens of Thousands of Viruses from Human Metagenomes Reveals Hidden Associations with Chronic Diseases.</title>
        <authorList>
            <person name="Tisza M.J."/>
            <person name="Buck C.B."/>
        </authorList>
    </citation>
    <scope>NUCLEOTIDE SEQUENCE</scope>
    <source>
        <strain evidence="1">CtZ1O5</strain>
    </source>
</reference>
<proteinExistence type="predicted"/>
<organism evidence="1">
    <name type="scientific">Siphoviridae sp. ctZ1O5</name>
    <dbReference type="NCBI Taxonomy" id="2825555"/>
    <lineage>
        <taxon>Viruses</taxon>
        <taxon>Duplodnaviria</taxon>
        <taxon>Heunggongvirae</taxon>
        <taxon>Uroviricota</taxon>
        <taxon>Caudoviricetes</taxon>
    </lineage>
</organism>
<evidence type="ECO:0000313" key="1">
    <source>
        <dbReference type="EMBL" id="DAE05152.1"/>
    </source>
</evidence>